<dbReference type="Proteomes" id="UP001396334">
    <property type="component" value="Unassembled WGS sequence"/>
</dbReference>
<organism evidence="2 3">
    <name type="scientific">Hibiscus sabdariffa</name>
    <name type="common">roselle</name>
    <dbReference type="NCBI Taxonomy" id="183260"/>
    <lineage>
        <taxon>Eukaryota</taxon>
        <taxon>Viridiplantae</taxon>
        <taxon>Streptophyta</taxon>
        <taxon>Embryophyta</taxon>
        <taxon>Tracheophyta</taxon>
        <taxon>Spermatophyta</taxon>
        <taxon>Magnoliopsida</taxon>
        <taxon>eudicotyledons</taxon>
        <taxon>Gunneridae</taxon>
        <taxon>Pentapetalae</taxon>
        <taxon>rosids</taxon>
        <taxon>malvids</taxon>
        <taxon>Malvales</taxon>
        <taxon>Malvaceae</taxon>
        <taxon>Malvoideae</taxon>
        <taxon>Hibiscus</taxon>
    </lineage>
</organism>
<accession>A0ABR2RXX5</accession>
<evidence type="ECO:0000313" key="3">
    <source>
        <dbReference type="Proteomes" id="UP001396334"/>
    </source>
</evidence>
<name>A0ABR2RXX5_9ROSI</name>
<dbReference type="EMBL" id="JBBPBN010000020">
    <property type="protein sequence ID" value="KAK9017527.1"/>
    <property type="molecule type" value="Genomic_DNA"/>
</dbReference>
<gene>
    <name evidence="2" type="ORF">V6N11_080006</name>
</gene>
<evidence type="ECO:0000256" key="1">
    <source>
        <dbReference type="SAM" id="MobiDB-lite"/>
    </source>
</evidence>
<evidence type="ECO:0000313" key="2">
    <source>
        <dbReference type="EMBL" id="KAK9017527.1"/>
    </source>
</evidence>
<feature type="compositionally biased region" description="Polar residues" evidence="1">
    <location>
        <begin position="123"/>
        <end position="136"/>
    </location>
</feature>
<proteinExistence type="predicted"/>
<reference evidence="2 3" key="1">
    <citation type="journal article" date="2024" name="G3 (Bethesda)">
        <title>Genome assembly of Hibiscus sabdariffa L. provides insights into metabolisms of medicinal natural products.</title>
        <authorList>
            <person name="Kim T."/>
        </authorList>
    </citation>
    <scope>NUCLEOTIDE SEQUENCE [LARGE SCALE GENOMIC DNA]</scope>
    <source>
        <strain evidence="2">TK-2024</strain>
        <tissue evidence="2">Old leaves</tissue>
    </source>
</reference>
<sequence>MGSSCGTTVHVPVVVCSCYSCSFLPSEEAVLKTSFLSHRGKQLWKSLPVYFDFDGLMPVSYGKYAKSFENSNDYRRMKAHDMNKGKMLWLSIQAPRIGPLEQPELKGFTLQLGFPKTYKAGVGSSQKAQGRQQQWNRHGGLHGGTYDDGDVSGPQNKI</sequence>
<comment type="caution">
    <text evidence="2">The sequence shown here is derived from an EMBL/GenBank/DDBJ whole genome shotgun (WGS) entry which is preliminary data.</text>
</comment>
<keyword evidence="3" id="KW-1185">Reference proteome</keyword>
<protein>
    <submittedName>
        <fullName evidence="2">Uncharacterized protein</fullName>
    </submittedName>
</protein>
<feature type="region of interest" description="Disordered" evidence="1">
    <location>
        <begin position="121"/>
        <end position="158"/>
    </location>
</feature>